<dbReference type="PANTHER" id="PTHR46648">
    <property type="entry name" value="HIT FAMILY PROTEIN 1"/>
    <property type="match status" value="1"/>
</dbReference>
<dbReference type="InterPro" id="IPR036265">
    <property type="entry name" value="HIT-like_sf"/>
</dbReference>
<dbReference type="Gene3D" id="3.30.428.10">
    <property type="entry name" value="HIT-like"/>
    <property type="match status" value="1"/>
</dbReference>
<organism evidence="6 7">
    <name type="scientific">Mycoplasmopsis caviae</name>
    <dbReference type="NCBI Taxonomy" id="55603"/>
    <lineage>
        <taxon>Bacteria</taxon>
        <taxon>Bacillati</taxon>
        <taxon>Mycoplasmatota</taxon>
        <taxon>Mycoplasmoidales</taxon>
        <taxon>Metamycoplasmataceae</taxon>
        <taxon>Mycoplasmopsis</taxon>
    </lineage>
</organism>
<evidence type="ECO:0000259" key="4">
    <source>
        <dbReference type="PROSITE" id="PS51084"/>
    </source>
</evidence>
<dbReference type="InterPro" id="IPR019808">
    <property type="entry name" value="Histidine_triad_CS"/>
</dbReference>
<dbReference type="GO" id="GO:0016787">
    <property type="term" value="F:hydrolase activity"/>
    <property type="evidence" value="ECO:0007669"/>
    <property type="project" value="UniProtKB-KW"/>
</dbReference>
<dbReference type="EMBL" id="UZVY01000001">
    <property type="protein sequence ID" value="VDR41720.1"/>
    <property type="molecule type" value="Genomic_DNA"/>
</dbReference>
<dbReference type="RefSeq" id="WP_126117994.1">
    <property type="nucleotide sequence ID" value="NZ_CP101806.1"/>
</dbReference>
<protein>
    <submittedName>
        <fullName evidence="5">HIT family protein</fullName>
    </submittedName>
    <submittedName>
        <fullName evidence="6">HIT-family hydrolase protein</fullName>
    </submittedName>
</protein>
<evidence type="ECO:0000313" key="6">
    <source>
        <dbReference type="EMBL" id="VDR41720.1"/>
    </source>
</evidence>
<dbReference type="PROSITE" id="PS00892">
    <property type="entry name" value="HIT_1"/>
    <property type="match status" value="1"/>
</dbReference>
<dbReference type="NCBIfam" id="NF045834">
    <property type="entry name" value="M_plasma_HinT"/>
    <property type="match status" value="1"/>
</dbReference>
<evidence type="ECO:0000256" key="2">
    <source>
        <dbReference type="PIRSR" id="PIRSR601310-3"/>
    </source>
</evidence>
<evidence type="ECO:0000313" key="7">
    <source>
        <dbReference type="Proteomes" id="UP000280036"/>
    </source>
</evidence>
<dbReference type="EMBL" id="CP101806">
    <property type="protein sequence ID" value="UUD35504.1"/>
    <property type="molecule type" value="Genomic_DNA"/>
</dbReference>
<dbReference type="AlphaFoldDB" id="A0A3P8MDF2"/>
<evidence type="ECO:0000256" key="1">
    <source>
        <dbReference type="PIRSR" id="PIRSR601310-1"/>
    </source>
</evidence>
<keyword evidence="6" id="KW-0378">Hydrolase</keyword>
<dbReference type="Proteomes" id="UP000280036">
    <property type="component" value="Unassembled WGS sequence"/>
</dbReference>
<dbReference type="PROSITE" id="PS51084">
    <property type="entry name" value="HIT_2"/>
    <property type="match status" value="1"/>
</dbReference>
<dbReference type="InterPro" id="IPR001310">
    <property type="entry name" value="Histidine_triad_HIT"/>
</dbReference>
<dbReference type="OrthoDB" id="9784774at2"/>
<proteinExistence type="predicted"/>
<dbReference type="PRINTS" id="PR00332">
    <property type="entry name" value="HISTRIAD"/>
</dbReference>
<name>A0A3P8MDF2_9BACT</name>
<dbReference type="GO" id="GO:0009117">
    <property type="term" value="P:nucleotide metabolic process"/>
    <property type="evidence" value="ECO:0007669"/>
    <property type="project" value="TreeGrafter"/>
</dbReference>
<reference evidence="5" key="2">
    <citation type="submission" date="2022-07" db="EMBL/GenBank/DDBJ databases">
        <title>Complete genome of Mycoplasma caviae type strain G122.</title>
        <authorList>
            <person name="Spergser J."/>
        </authorList>
    </citation>
    <scope>NUCLEOTIDE SEQUENCE</scope>
    <source>
        <strain evidence="5">G122</strain>
    </source>
</reference>
<gene>
    <name evidence="6" type="ORF">NCTC10126_00201</name>
    <name evidence="5" type="ORF">NPA07_01360</name>
</gene>
<feature type="active site" description="Tele-AMP-histidine intermediate" evidence="1">
    <location>
        <position position="98"/>
    </location>
</feature>
<evidence type="ECO:0000313" key="5">
    <source>
        <dbReference type="EMBL" id="UUD35504.1"/>
    </source>
</evidence>
<evidence type="ECO:0000313" key="8">
    <source>
        <dbReference type="Proteomes" id="UP001058569"/>
    </source>
</evidence>
<dbReference type="PANTHER" id="PTHR46648:SF1">
    <property type="entry name" value="ADENOSINE 5'-MONOPHOSPHORAMIDASE HNT1"/>
    <property type="match status" value="1"/>
</dbReference>
<dbReference type="Pfam" id="PF01230">
    <property type="entry name" value="HIT"/>
    <property type="match status" value="1"/>
</dbReference>
<evidence type="ECO:0000256" key="3">
    <source>
        <dbReference type="PROSITE-ProRule" id="PRU00464"/>
    </source>
</evidence>
<feature type="domain" description="HIT" evidence="4">
    <location>
        <begin position="4"/>
        <end position="111"/>
    </location>
</feature>
<dbReference type="SUPFAM" id="SSF54197">
    <property type="entry name" value="HIT-like"/>
    <property type="match status" value="1"/>
</dbReference>
<keyword evidence="8" id="KW-1185">Reference proteome</keyword>
<dbReference type="InterPro" id="IPR011146">
    <property type="entry name" value="HIT-like"/>
</dbReference>
<accession>A0A3P8MDF2</accession>
<dbReference type="InterPro" id="IPR054919">
    <property type="entry name" value="M_plasma_HinT"/>
</dbReference>
<dbReference type="Proteomes" id="UP001058569">
    <property type="component" value="Chromosome"/>
</dbReference>
<reference evidence="6 7" key="1">
    <citation type="submission" date="2018-12" db="EMBL/GenBank/DDBJ databases">
        <authorList>
            <consortium name="Pathogen Informatics"/>
        </authorList>
    </citation>
    <scope>NUCLEOTIDE SEQUENCE [LARGE SCALE GENOMIC DNA]</scope>
    <source>
        <strain evidence="6 7">NCTC10126</strain>
    </source>
</reference>
<sequence length="111" mass="12795">MQNIFQLIIDKKAEANIIYEDDICIAFYDKFPIQPGHFLVVPKKHSRNITEADDETAAYLINMARKLGKEQVLDKKIPGFKILINTGEAADQTIFHTHVHVIPYREKVEDN</sequence>
<feature type="short sequence motif" description="Histidine triad motif" evidence="2 3">
    <location>
        <begin position="96"/>
        <end position="100"/>
    </location>
</feature>